<feature type="transmembrane region" description="Helical" evidence="6">
    <location>
        <begin position="141"/>
        <end position="158"/>
    </location>
</feature>
<keyword evidence="2" id="KW-1003">Cell membrane</keyword>
<feature type="transmembrane region" description="Helical" evidence="6">
    <location>
        <begin position="188"/>
        <end position="206"/>
    </location>
</feature>
<feature type="transmembrane region" description="Helical" evidence="6">
    <location>
        <begin position="34"/>
        <end position="55"/>
    </location>
</feature>
<dbReference type="RefSeq" id="WP_244458321.1">
    <property type="nucleotide sequence ID" value="NZ_AP025637.1"/>
</dbReference>
<keyword evidence="5 6" id="KW-0472">Membrane</keyword>
<evidence type="ECO:0000256" key="2">
    <source>
        <dbReference type="ARBA" id="ARBA00022475"/>
    </source>
</evidence>
<keyword evidence="8" id="KW-1185">Reference proteome</keyword>
<feature type="transmembrane region" description="Helical" evidence="6">
    <location>
        <begin position="6"/>
        <end position="27"/>
    </location>
</feature>
<dbReference type="CDD" id="cd06580">
    <property type="entry name" value="TM_PBP1_transp_TpRbsC_like"/>
    <property type="match status" value="1"/>
</dbReference>
<evidence type="ECO:0000256" key="4">
    <source>
        <dbReference type="ARBA" id="ARBA00022989"/>
    </source>
</evidence>
<dbReference type="InterPro" id="IPR001851">
    <property type="entry name" value="ABC_transp_permease"/>
</dbReference>
<dbReference type="PANTHER" id="PTHR43370">
    <property type="entry name" value="SUGAR ABC TRANSPORTER INTEGRAL MEMBRANE PROTEIN-RELATED"/>
    <property type="match status" value="1"/>
</dbReference>
<evidence type="ECO:0000313" key="8">
    <source>
        <dbReference type="Proteomes" id="UP000831327"/>
    </source>
</evidence>
<evidence type="ECO:0000256" key="5">
    <source>
        <dbReference type="ARBA" id="ARBA00023136"/>
    </source>
</evidence>
<feature type="transmembrane region" description="Helical" evidence="6">
    <location>
        <begin position="89"/>
        <end position="111"/>
    </location>
</feature>
<accession>A0ABN6NY88</accession>
<dbReference type="PANTHER" id="PTHR43370:SF2">
    <property type="entry name" value="ABC TRANSPORTER PERMEASE PROTEIN"/>
    <property type="match status" value="1"/>
</dbReference>
<name>A0ABN6NY88_9PROT</name>
<protein>
    <submittedName>
        <fullName evidence="7">ABC transporter permease</fullName>
    </submittedName>
</protein>
<evidence type="ECO:0000256" key="6">
    <source>
        <dbReference type="SAM" id="Phobius"/>
    </source>
</evidence>
<sequence>MTLFEAIILTVITASTPLLIAAVGELVVERAGVLNLGVEGMMIMGAAAGIAAAVVTGSSGLGVLAAIGAGMAMALVFAALTLGLAANQVAAGLALAIFGLGLSGVIGAPFVGVQRPGIGKVELPFLSEIPFLGPILFRQDPFVYASFALVAGVAWFLARSRAGLVLRACGENHASAHALGYPVLRIRLLAVLFGGACAGLAGAYLSLVYTPFWTSGMTAGRGWIALAIVVFASWLPWRAAVGAYLFGGVTILQLHAQSAGVPVAPQLLAALPYLITIVVLVLIMRIRRAGAGGGAAGPQSLGVPFVADR</sequence>
<feature type="transmembrane region" description="Helical" evidence="6">
    <location>
        <begin position="61"/>
        <end position="82"/>
    </location>
</feature>
<proteinExistence type="predicted"/>
<keyword evidence="3 6" id="KW-0812">Transmembrane</keyword>
<evidence type="ECO:0000256" key="3">
    <source>
        <dbReference type="ARBA" id="ARBA00022692"/>
    </source>
</evidence>
<dbReference type="Proteomes" id="UP000831327">
    <property type="component" value="Chromosome"/>
</dbReference>
<keyword evidence="4 6" id="KW-1133">Transmembrane helix</keyword>
<organism evidence="7 8">
    <name type="scientific">Roseomonas fluvialis</name>
    <dbReference type="NCBI Taxonomy" id="1750527"/>
    <lineage>
        <taxon>Bacteria</taxon>
        <taxon>Pseudomonadati</taxon>
        <taxon>Pseudomonadota</taxon>
        <taxon>Alphaproteobacteria</taxon>
        <taxon>Acetobacterales</taxon>
        <taxon>Roseomonadaceae</taxon>
        <taxon>Roseomonas</taxon>
    </lineage>
</organism>
<comment type="subcellular location">
    <subcellularLocation>
        <location evidence="1">Cell membrane</location>
        <topology evidence="1">Multi-pass membrane protein</topology>
    </subcellularLocation>
</comment>
<gene>
    <name evidence="7" type="ORF">Rmf_09540</name>
</gene>
<dbReference type="EMBL" id="AP025637">
    <property type="protein sequence ID" value="BDG71025.1"/>
    <property type="molecule type" value="Genomic_DNA"/>
</dbReference>
<evidence type="ECO:0000256" key="1">
    <source>
        <dbReference type="ARBA" id="ARBA00004651"/>
    </source>
</evidence>
<feature type="transmembrane region" description="Helical" evidence="6">
    <location>
        <begin position="263"/>
        <end position="283"/>
    </location>
</feature>
<feature type="transmembrane region" description="Helical" evidence="6">
    <location>
        <begin position="239"/>
        <end position="257"/>
    </location>
</feature>
<evidence type="ECO:0000313" key="7">
    <source>
        <dbReference type="EMBL" id="BDG71025.1"/>
    </source>
</evidence>
<dbReference type="Pfam" id="PF02653">
    <property type="entry name" value="BPD_transp_2"/>
    <property type="match status" value="1"/>
</dbReference>
<feature type="transmembrane region" description="Helical" evidence="6">
    <location>
        <begin position="212"/>
        <end position="232"/>
    </location>
</feature>
<reference evidence="7 8" key="1">
    <citation type="journal article" date="2016" name="Microbes Environ.">
        <title>Phylogenetically diverse aerobic anoxygenic phototrophic bacteria isolated from epilithic biofilms in Tama river, Japan.</title>
        <authorList>
            <person name="Hirose S."/>
            <person name="Matsuura K."/>
            <person name="Haruta S."/>
        </authorList>
    </citation>
    <scope>NUCLEOTIDE SEQUENCE [LARGE SCALE GENOMIC DNA]</scope>
    <source>
        <strain evidence="7 8">S08</strain>
    </source>
</reference>